<feature type="signal peptide" evidence="2">
    <location>
        <begin position="1"/>
        <end position="21"/>
    </location>
</feature>
<dbReference type="InterPro" id="IPR019734">
    <property type="entry name" value="TPR_rpt"/>
</dbReference>
<gene>
    <name evidence="3" type="ORF">GRI42_04620</name>
</gene>
<dbReference type="Pfam" id="PF14559">
    <property type="entry name" value="TPR_19"/>
    <property type="match status" value="2"/>
</dbReference>
<keyword evidence="1" id="KW-0802">TPR repeat</keyword>
<sequence length="507" mass="54273">MIRKTSLLAGVALALSLAACSPDPESSFARGQEAFAEHDFRAARVALIAGLREKPGNLEMRALLARTQIALGDGEGAAATLERLPAGEKGAPEFATLMGEAEVLRGRYAEATAAVEGIETAGADCVRALALLAQGKVEDAAKAFAVGEGRDPADPRLLASSARFELARGDIERARMLADRAAQVDAASIEARLAQALVARVRDRLPASLAYYDAALKEHPANFEARLGKADLLLVMEKYDDARPLVSGLFEEAPENRDIALLRAKLAARDGEWKQVRDILQAFEADMRDIPQMRLVYGEALLELGNGAQALTLLQPMLRANPGARDLRALIARTQLAVGDAQGALDTIELLAMRPDAQPEELAVAAKAAKAAGSNKATEFEKRSRQATPEWVGGELAKADRALRNRQWESAERSYEAIMAKGASKNALVLNNLAYAKSHLGKKDEALKMALQAVELDPQNASILDTAGWLLVQNGSRDRGVAMLEKAAKLDPDNAAIANRLARAKKS</sequence>
<dbReference type="PROSITE" id="PS50005">
    <property type="entry name" value="TPR"/>
    <property type="match status" value="2"/>
</dbReference>
<dbReference type="AlphaFoldDB" id="A0A844XZH3"/>
<protein>
    <submittedName>
        <fullName evidence="3">Tetratricopeptide repeat protein</fullName>
    </submittedName>
</protein>
<dbReference type="Proteomes" id="UP000444185">
    <property type="component" value="Unassembled WGS sequence"/>
</dbReference>
<dbReference type="SMART" id="SM00028">
    <property type="entry name" value="TPR"/>
    <property type="match status" value="5"/>
</dbReference>
<dbReference type="SUPFAM" id="SSF48452">
    <property type="entry name" value="TPR-like"/>
    <property type="match status" value="3"/>
</dbReference>
<feature type="repeat" description="TPR" evidence="1">
    <location>
        <begin position="427"/>
        <end position="460"/>
    </location>
</feature>
<keyword evidence="2" id="KW-0732">Signal</keyword>
<name>A0A844XZH3_9SPHN</name>
<organism evidence="3 4">
    <name type="scientific">Qipengyuania gaetbuli</name>
    <dbReference type="NCBI Taxonomy" id="266952"/>
    <lineage>
        <taxon>Bacteria</taxon>
        <taxon>Pseudomonadati</taxon>
        <taxon>Pseudomonadota</taxon>
        <taxon>Alphaproteobacteria</taxon>
        <taxon>Sphingomonadales</taxon>
        <taxon>Erythrobacteraceae</taxon>
        <taxon>Qipengyuania</taxon>
    </lineage>
</organism>
<evidence type="ECO:0000313" key="3">
    <source>
        <dbReference type="EMBL" id="MXO50587.1"/>
    </source>
</evidence>
<evidence type="ECO:0000256" key="1">
    <source>
        <dbReference type="PROSITE-ProRule" id="PRU00339"/>
    </source>
</evidence>
<comment type="caution">
    <text evidence="3">The sequence shown here is derived from an EMBL/GenBank/DDBJ whole genome shotgun (WGS) entry which is preliminary data.</text>
</comment>
<dbReference type="PROSITE" id="PS51257">
    <property type="entry name" value="PROKAR_LIPOPROTEIN"/>
    <property type="match status" value="1"/>
</dbReference>
<keyword evidence="4" id="KW-1185">Reference proteome</keyword>
<evidence type="ECO:0000313" key="4">
    <source>
        <dbReference type="Proteomes" id="UP000444185"/>
    </source>
</evidence>
<dbReference type="InterPro" id="IPR011990">
    <property type="entry name" value="TPR-like_helical_dom_sf"/>
</dbReference>
<dbReference type="OrthoDB" id="7487699at2"/>
<feature type="repeat" description="TPR" evidence="1">
    <location>
        <begin position="461"/>
        <end position="494"/>
    </location>
</feature>
<feature type="chain" id="PRO_5032737363" evidence="2">
    <location>
        <begin position="22"/>
        <end position="507"/>
    </location>
</feature>
<dbReference type="RefSeq" id="WP_160607170.1">
    <property type="nucleotide sequence ID" value="NZ_WTYF01000004.1"/>
</dbReference>
<dbReference type="Pfam" id="PF13432">
    <property type="entry name" value="TPR_16"/>
    <property type="match status" value="2"/>
</dbReference>
<dbReference type="Gene3D" id="1.25.40.10">
    <property type="entry name" value="Tetratricopeptide repeat domain"/>
    <property type="match status" value="4"/>
</dbReference>
<dbReference type="EMBL" id="WTYF01000004">
    <property type="protein sequence ID" value="MXO50587.1"/>
    <property type="molecule type" value="Genomic_DNA"/>
</dbReference>
<dbReference type="PANTHER" id="PTHR12558:SF13">
    <property type="entry name" value="CELL DIVISION CYCLE PROTEIN 27 HOMOLOG"/>
    <property type="match status" value="1"/>
</dbReference>
<evidence type="ECO:0000256" key="2">
    <source>
        <dbReference type="SAM" id="SignalP"/>
    </source>
</evidence>
<proteinExistence type="predicted"/>
<reference evidence="3 4" key="1">
    <citation type="submission" date="2019-12" db="EMBL/GenBank/DDBJ databases">
        <title>Genomic-based taxomic classification of the family Erythrobacteraceae.</title>
        <authorList>
            <person name="Xu L."/>
        </authorList>
    </citation>
    <scope>NUCLEOTIDE SEQUENCE [LARGE SCALE GENOMIC DNA]</scope>
    <source>
        <strain evidence="3 4">DSM 16225</strain>
    </source>
</reference>
<dbReference type="PANTHER" id="PTHR12558">
    <property type="entry name" value="CELL DIVISION CYCLE 16,23,27"/>
    <property type="match status" value="1"/>
</dbReference>
<accession>A0A844XZH3</accession>